<comment type="similarity">
    <text evidence="1">Belongs to the guanylate kinase family.</text>
</comment>
<evidence type="ECO:0000256" key="6">
    <source>
        <dbReference type="ARBA" id="ARBA00030128"/>
    </source>
</evidence>
<sequence length="187" mass="21116">MNGKLIIITGPSGVGKTSIAGEIFRRRPDIKKLVTYTTRPPRTNEVNGREYHFIDEIQFRKMLESREFMEHAKVYDYWYGNSRKDLEALLSTGATVQVVLNVQGAFTYEKIMPEATTIFIRAESPAVLRDRLLRRGKITAADLEKRSTEIETEMAAASEFDTEIENKEGELDRAVDLSLQAIKAAGA</sequence>
<dbReference type="CDD" id="cd00071">
    <property type="entry name" value="GMPK"/>
    <property type="match status" value="1"/>
</dbReference>
<dbReference type="AlphaFoldDB" id="A0A1F7UMK7"/>
<name>A0A1F7UMK7_9BACT</name>
<reference evidence="8 9" key="1">
    <citation type="journal article" date="2016" name="Nat. Commun.">
        <title>Thousands of microbial genomes shed light on interconnected biogeochemical processes in an aquifer system.</title>
        <authorList>
            <person name="Anantharaman K."/>
            <person name="Brown C.T."/>
            <person name="Hug L.A."/>
            <person name="Sharon I."/>
            <person name="Castelle C.J."/>
            <person name="Probst A.J."/>
            <person name="Thomas B.C."/>
            <person name="Singh A."/>
            <person name="Wilkins M.J."/>
            <person name="Karaoz U."/>
            <person name="Brodie E.L."/>
            <person name="Williams K.H."/>
            <person name="Hubbard S.S."/>
            <person name="Banfield J.F."/>
        </authorList>
    </citation>
    <scope>NUCLEOTIDE SEQUENCE [LARGE SCALE GENOMIC DNA]</scope>
</reference>
<dbReference type="InterPro" id="IPR027417">
    <property type="entry name" value="P-loop_NTPase"/>
</dbReference>
<evidence type="ECO:0000256" key="1">
    <source>
        <dbReference type="ARBA" id="ARBA00005790"/>
    </source>
</evidence>
<evidence type="ECO:0000256" key="4">
    <source>
        <dbReference type="ARBA" id="ARBA00022679"/>
    </source>
</evidence>
<dbReference type="PANTHER" id="PTHR23117">
    <property type="entry name" value="GUANYLATE KINASE-RELATED"/>
    <property type="match status" value="1"/>
</dbReference>
<evidence type="ECO:0000256" key="5">
    <source>
        <dbReference type="ARBA" id="ARBA00022777"/>
    </source>
</evidence>
<dbReference type="EC" id="2.7.4.8" evidence="2"/>
<keyword evidence="5" id="KW-0418">Kinase</keyword>
<dbReference type="Pfam" id="PF00625">
    <property type="entry name" value="Guanylate_kin"/>
    <property type="match status" value="1"/>
</dbReference>
<comment type="caution">
    <text evidence="8">The sequence shown here is derived from an EMBL/GenBank/DDBJ whole genome shotgun (WGS) entry which is preliminary data.</text>
</comment>
<dbReference type="InterPro" id="IPR008144">
    <property type="entry name" value="Guanylate_kin-like_dom"/>
</dbReference>
<dbReference type="Gene3D" id="3.40.50.300">
    <property type="entry name" value="P-loop containing nucleotide triphosphate hydrolases"/>
    <property type="match status" value="1"/>
</dbReference>
<evidence type="ECO:0000256" key="3">
    <source>
        <dbReference type="ARBA" id="ARBA00016296"/>
    </source>
</evidence>
<dbReference type="SMART" id="SM00072">
    <property type="entry name" value="GuKc"/>
    <property type="match status" value="1"/>
</dbReference>
<proteinExistence type="inferred from homology"/>
<dbReference type="EMBL" id="MGEG01000012">
    <property type="protein sequence ID" value="OGL79489.1"/>
    <property type="molecule type" value="Genomic_DNA"/>
</dbReference>
<evidence type="ECO:0000313" key="9">
    <source>
        <dbReference type="Proteomes" id="UP000176598"/>
    </source>
</evidence>
<feature type="domain" description="Guanylate kinase-like" evidence="7">
    <location>
        <begin position="3"/>
        <end position="183"/>
    </location>
</feature>
<evidence type="ECO:0000256" key="2">
    <source>
        <dbReference type="ARBA" id="ARBA00012961"/>
    </source>
</evidence>
<organism evidence="8 9">
    <name type="scientific">Candidatus Uhrbacteria bacterium RIFCSPHIGHO2_12_FULL_57_11</name>
    <dbReference type="NCBI Taxonomy" id="1802398"/>
    <lineage>
        <taxon>Bacteria</taxon>
        <taxon>Candidatus Uhriibacteriota</taxon>
    </lineage>
</organism>
<dbReference type="GO" id="GO:0005829">
    <property type="term" value="C:cytosol"/>
    <property type="evidence" value="ECO:0007669"/>
    <property type="project" value="TreeGrafter"/>
</dbReference>
<dbReference type="Gene3D" id="3.30.63.10">
    <property type="entry name" value="Guanylate Kinase phosphate binding domain"/>
    <property type="match status" value="1"/>
</dbReference>
<protein>
    <recommendedName>
        <fullName evidence="3">Guanylate kinase</fullName>
        <ecNumber evidence="2">2.7.4.8</ecNumber>
    </recommendedName>
    <alternativeName>
        <fullName evidence="6">GMP kinase</fullName>
    </alternativeName>
</protein>
<dbReference type="GO" id="GO:0004385">
    <property type="term" value="F:GMP kinase activity"/>
    <property type="evidence" value="ECO:0007669"/>
    <property type="project" value="UniProtKB-EC"/>
</dbReference>
<dbReference type="PROSITE" id="PS50052">
    <property type="entry name" value="GUANYLATE_KINASE_2"/>
    <property type="match status" value="1"/>
</dbReference>
<dbReference type="PANTHER" id="PTHR23117:SF13">
    <property type="entry name" value="GUANYLATE KINASE"/>
    <property type="match status" value="1"/>
</dbReference>
<gene>
    <name evidence="8" type="ORF">A3F28_01750</name>
</gene>
<dbReference type="InterPro" id="IPR020590">
    <property type="entry name" value="Guanylate_kinase_CS"/>
</dbReference>
<evidence type="ECO:0000313" key="8">
    <source>
        <dbReference type="EMBL" id="OGL79489.1"/>
    </source>
</evidence>
<dbReference type="InterPro" id="IPR008145">
    <property type="entry name" value="GK/Ca_channel_bsu"/>
</dbReference>
<dbReference type="FunFam" id="3.30.63.10:FF:000002">
    <property type="entry name" value="Guanylate kinase 1"/>
    <property type="match status" value="1"/>
</dbReference>
<dbReference type="Proteomes" id="UP000176598">
    <property type="component" value="Unassembled WGS sequence"/>
</dbReference>
<dbReference type="SUPFAM" id="SSF52540">
    <property type="entry name" value="P-loop containing nucleoside triphosphate hydrolases"/>
    <property type="match status" value="1"/>
</dbReference>
<keyword evidence="4" id="KW-0808">Transferase</keyword>
<accession>A0A1F7UMK7</accession>
<dbReference type="PROSITE" id="PS00856">
    <property type="entry name" value="GUANYLATE_KINASE_1"/>
    <property type="match status" value="1"/>
</dbReference>
<evidence type="ECO:0000259" key="7">
    <source>
        <dbReference type="PROSITE" id="PS50052"/>
    </source>
</evidence>